<keyword evidence="5 6" id="KW-0472">Membrane</keyword>
<dbReference type="PANTHER" id="PTHR43461:SF1">
    <property type="entry name" value="TRANSMEMBRANE PROTEIN 256"/>
    <property type="match status" value="1"/>
</dbReference>
<keyword evidence="8" id="KW-1185">Reference proteome</keyword>
<protein>
    <recommendedName>
        <fullName evidence="9">DUF423 domain-containing protein</fullName>
    </recommendedName>
</protein>
<evidence type="ECO:0000313" key="7">
    <source>
        <dbReference type="EMBL" id="OAB79975.1"/>
    </source>
</evidence>
<evidence type="ECO:0000256" key="2">
    <source>
        <dbReference type="ARBA" id="ARBA00009694"/>
    </source>
</evidence>
<feature type="transmembrane region" description="Helical" evidence="6">
    <location>
        <begin position="7"/>
        <end position="28"/>
    </location>
</feature>
<evidence type="ECO:0000256" key="6">
    <source>
        <dbReference type="SAM" id="Phobius"/>
    </source>
</evidence>
<dbReference type="GO" id="GO:0005886">
    <property type="term" value="C:plasma membrane"/>
    <property type="evidence" value="ECO:0007669"/>
    <property type="project" value="TreeGrafter"/>
</dbReference>
<keyword evidence="4 6" id="KW-1133">Transmembrane helix</keyword>
<proteinExistence type="inferred from homology"/>
<evidence type="ECO:0000256" key="5">
    <source>
        <dbReference type="ARBA" id="ARBA00023136"/>
    </source>
</evidence>
<accession>A0A167ISL1</accession>
<dbReference type="Pfam" id="PF04241">
    <property type="entry name" value="DUF423"/>
    <property type="match status" value="1"/>
</dbReference>
<comment type="similarity">
    <text evidence="2">Belongs to the UPF0382 family.</text>
</comment>
<dbReference type="RefSeq" id="WP_068590115.1">
    <property type="nucleotide sequence ID" value="NZ_LRXL01000026.1"/>
</dbReference>
<name>A0A167ISL1_9FLAO</name>
<organism evidence="7 8">
    <name type="scientific">Cochleicola gelatinilyticus</name>
    <dbReference type="NCBI Taxonomy" id="1763537"/>
    <lineage>
        <taxon>Bacteria</taxon>
        <taxon>Pseudomonadati</taxon>
        <taxon>Bacteroidota</taxon>
        <taxon>Flavobacteriia</taxon>
        <taxon>Flavobacteriales</taxon>
        <taxon>Flavobacteriaceae</taxon>
        <taxon>Cochleicola</taxon>
    </lineage>
</organism>
<dbReference type="InterPro" id="IPR006696">
    <property type="entry name" value="DUF423"/>
</dbReference>
<dbReference type="Proteomes" id="UP000077013">
    <property type="component" value="Unassembled WGS sequence"/>
</dbReference>
<reference evidence="7 8" key="1">
    <citation type="submission" date="2016-02" db="EMBL/GenBank/DDBJ databases">
        <title>Ulvibacter sp. LPB0005, isolated from Thais luteostoma.</title>
        <authorList>
            <person name="Shin S.-K."/>
            <person name="Yi H."/>
        </authorList>
    </citation>
    <scope>NUCLEOTIDE SEQUENCE [LARGE SCALE GENOMIC DNA]</scope>
    <source>
        <strain evidence="7 8">LPB0005</strain>
    </source>
</reference>
<evidence type="ECO:0000256" key="3">
    <source>
        <dbReference type="ARBA" id="ARBA00022692"/>
    </source>
</evidence>
<dbReference type="STRING" id="1763537.ULVI_04345"/>
<dbReference type="PANTHER" id="PTHR43461">
    <property type="entry name" value="TRANSMEMBRANE PROTEIN 256"/>
    <property type="match status" value="1"/>
</dbReference>
<dbReference type="EMBL" id="LRXL01000026">
    <property type="protein sequence ID" value="OAB79975.1"/>
    <property type="molecule type" value="Genomic_DNA"/>
</dbReference>
<evidence type="ECO:0000313" key="8">
    <source>
        <dbReference type="Proteomes" id="UP000077013"/>
    </source>
</evidence>
<keyword evidence="3 6" id="KW-0812">Transmembrane</keyword>
<gene>
    <name evidence="7" type="ORF">ULVI_04345</name>
</gene>
<sequence>MKNYDKKIVVTASVLAAVTIAIGAFGAHGLKNLVDGNALLSFETGVRYQMYHVLALLVLGFATAIPKRLRKTVFLFFVLGMICFSGSIYLLALKTILPFDPTVIAFVTPLGGLFFIIGWLRLAYGMFSLKMT</sequence>
<comment type="caution">
    <text evidence="7">The sequence shown here is derived from an EMBL/GenBank/DDBJ whole genome shotgun (WGS) entry which is preliminary data.</text>
</comment>
<dbReference type="OrthoDB" id="9802121at2"/>
<dbReference type="AlphaFoldDB" id="A0A167ISL1"/>
<evidence type="ECO:0008006" key="9">
    <source>
        <dbReference type="Google" id="ProtNLM"/>
    </source>
</evidence>
<evidence type="ECO:0000256" key="4">
    <source>
        <dbReference type="ARBA" id="ARBA00022989"/>
    </source>
</evidence>
<comment type="subcellular location">
    <subcellularLocation>
        <location evidence="1">Membrane</location>
        <topology evidence="1">Multi-pass membrane protein</topology>
    </subcellularLocation>
</comment>
<feature type="transmembrane region" description="Helical" evidence="6">
    <location>
        <begin position="73"/>
        <end position="92"/>
    </location>
</feature>
<feature type="transmembrane region" description="Helical" evidence="6">
    <location>
        <begin position="104"/>
        <end position="124"/>
    </location>
</feature>
<evidence type="ECO:0000256" key="1">
    <source>
        <dbReference type="ARBA" id="ARBA00004141"/>
    </source>
</evidence>
<feature type="transmembrane region" description="Helical" evidence="6">
    <location>
        <begin position="48"/>
        <end position="66"/>
    </location>
</feature>